<dbReference type="InterPro" id="IPR037607">
    <property type="entry name" value="DGK"/>
</dbReference>
<feature type="compositionally biased region" description="Basic and acidic residues" evidence="7">
    <location>
        <begin position="560"/>
        <end position="575"/>
    </location>
</feature>
<dbReference type="AlphaFoldDB" id="A0AAD5XNV0"/>
<keyword evidence="4" id="KW-0547">Nucleotide-binding</keyword>
<keyword evidence="10" id="KW-1185">Reference proteome</keyword>
<name>A0AAD5XNV0_9FUNG</name>
<evidence type="ECO:0000313" key="10">
    <source>
        <dbReference type="Proteomes" id="UP001212152"/>
    </source>
</evidence>
<dbReference type="Proteomes" id="UP001212152">
    <property type="component" value="Unassembled WGS sequence"/>
</dbReference>
<dbReference type="SMART" id="SM00046">
    <property type="entry name" value="DAGKc"/>
    <property type="match status" value="1"/>
</dbReference>
<dbReference type="InterPro" id="IPR017438">
    <property type="entry name" value="ATP-NAD_kinase_N"/>
</dbReference>
<comment type="caution">
    <text evidence="9">The sequence shown here is derived from an EMBL/GenBank/DDBJ whole genome shotgun (WGS) entry which is preliminary data.</text>
</comment>
<dbReference type="PANTHER" id="PTHR11255">
    <property type="entry name" value="DIACYLGLYCEROL KINASE"/>
    <property type="match status" value="1"/>
</dbReference>
<evidence type="ECO:0000259" key="8">
    <source>
        <dbReference type="PROSITE" id="PS50146"/>
    </source>
</evidence>
<keyword evidence="5" id="KW-0418">Kinase</keyword>
<feature type="region of interest" description="Disordered" evidence="7">
    <location>
        <begin position="63"/>
        <end position="105"/>
    </location>
</feature>
<dbReference type="SUPFAM" id="SSF111331">
    <property type="entry name" value="NAD kinase/diacylglycerol kinase-like"/>
    <property type="match status" value="1"/>
</dbReference>
<dbReference type="EC" id="2.7.1.107" evidence="2"/>
<evidence type="ECO:0000256" key="7">
    <source>
        <dbReference type="SAM" id="MobiDB-lite"/>
    </source>
</evidence>
<gene>
    <name evidence="9" type="ORF">HDU87_002254</name>
</gene>
<evidence type="ECO:0000256" key="4">
    <source>
        <dbReference type="ARBA" id="ARBA00022741"/>
    </source>
</evidence>
<dbReference type="Gene3D" id="3.40.50.10330">
    <property type="entry name" value="Probable inorganic polyphosphate/atp-NAD kinase, domain 1"/>
    <property type="match status" value="1"/>
</dbReference>
<dbReference type="Pfam" id="PF00609">
    <property type="entry name" value="DAGK_acc"/>
    <property type="match status" value="1"/>
</dbReference>
<feature type="compositionally biased region" description="Basic and acidic residues" evidence="7">
    <location>
        <begin position="67"/>
        <end position="82"/>
    </location>
</feature>
<feature type="domain" description="DAGKc" evidence="8">
    <location>
        <begin position="142"/>
        <end position="303"/>
    </location>
</feature>
<dbReference type="GO" id="GO:0016020">
    <property type="term" value="C:membrane"/>
    <property type="evidence" value="ECO:0007669"/>
    <property type="project" value="TreeGrafter"/>
</dbReference>
<dbReference type="PANTHER" id="PTHR11255:SF121">
    <property type="entry name" value="DIACYLGLYCEROL KINASE (ATP)"/>
    <property type="match status" value="1"/>
</dbReference>
<dbReference type="EMBL" id="JADGJQ010000018">
    <property type="protein sequence ID" value="KAJ3180031.1"/>
    <property type="molecule type" value="Genomic_DNA"/>
</dbReference>
<dbReference type="Pfam" id="PF00781">
    <property type="entry name" value="DAGK_cat"/>
    <property type="match status" value="1"/>
</dbReference>
<dbReference type="InterPro" id="IPR016064">
    <property type="entry name" value="NAD/diacylglycerol_kinase_sf"/>
</dbReference>
<dbReference type="PROSITE" id="PS50146">
    <property type="entry name" value="DAGK"/>
    <property type="match status" value="1"/>
</dbReference>
<dbReference type="GO" id="GO:0007200">
    <property type="term" value="P:phospholipase C-activating G protein-coupled receptor signaling pathway"/>
    <property type="evidence" value="ECO:0007669"/>
    <property type="project" value="InterPro"/>
</dbReference>
<dbReference type="GO" id="GO:0005524">
    <property type="term" value="F:ATP binding"/>
    <property type="evidence" value="ECO:0007669"/>
    <property type="project" value="UniProtKB-KW"/>
</dbReference>
<proteinExistence type="inferred from homology"/>
<feature type="compositionally biased region" description="Polar residues" evidence="7">
    <location>
        <begin position="16"/>
        <end position="47"/>
    </location>
</feature>
<keyword evidence="6" id="KW-0067">ATP-binding</keyword>
<feature type="region of interest" description="Disordered" evidence="7">
    <location>
        <begin position="560"/>
        <end position="595"/>
    </location>
</feature>
<evidence type="ECO:0000256" key="1">
    <source>
        <dbReference type="ARBA" id="ARBA00009280"/>
    </source>
</evidence>
<evidence type="ECO:0000256" key="5">
    <source>
        <dbReference type="ARBA" id="ARBA00022777"/>
    </source>
</evidence>
<comment type="similarity">
    <text evidence="1">Belongs to the eukaryotic diacylglycerol kinase family.</text>
</comment>
<protein>
    <recommendedName>
        <fullName evidence="2">diacylglycerol kinase (ATP)</fullName>
        <ecNumber evidence="2">2.7.1.107</ecNumber>
    </recommendedName>
</protein>
<evidence type="ECO:0000256" key="3">
    <source>
        <dbReference type="ARBA" id="ARBA00022679"/>
    </source>
</evidence>
<dbReference type="GO" id="GO:0004143">
    <property type="term" value="F:ATP-dependent diacylglycerol kinase activity"/>
    <property type="evidence" value="ECO:0007669"/>
    <property type="project" value="UniProtKB-EC"/>
</dbReference>
<dbReference type="InterPro" id="IPR001206">
    <property type="entry name" value="Diacylglycerol_kinase_cat_dom"/>
</dbReference>
<evidence type="ECO:0000313" key="9">
    <source>
        <dbReference type="EMBL" id="KAJ3180031.1"/>
    </source>
</evidence>
<organism evidence="9 10">
    <name type="scientific">Geranomyces variabilis</name>
    <dbReference type="NCBI Taxonomy" id="109894"/>
    <lineage>
        <taxon>Eukaryota</taxon>
        <taxon>Fungi</taxon>
        <taxon>Fungi incertae sedis</taxon>
        <taxon>Chytridiomycota</taxon>
        <taxon>Chytridiomycota incertae sedis</taxon>
        <taxon>Chytridiomycetes</taxon>
        <taxon>Spizellomycetales</taxon>
        <taxon>Powellomycetaceae</taxon>
        <taxon>Geranomyces</taxon>
    </lineage>
</organism>
<reference evidence="9" key="1">
    <citation type="submission" date="2020-05" db="EMBL/GenBank/DDBJ databases">
        <title>Phylogenomic resolution of chytrid fungi.</title>
        <authorList>
            <person name="Stajich J.E."/>
            <person name="Amses K."/>
            <person name="Simmons R."/>
            <person name="Seto K."/>
            <person name="Myers J."/>
            <person name="Bonds A."/>
            <person name="Quandt C.A."/>
            <person name="Barry K."/>
            <person name="Liu P."/>
            <person name="Grigoriev I."/>
            <person name="Longcore J.E."/>
            <person name="James T.Y."/>
        </authorList>
    </citation>
    <scope>NUCLEOTIDE SEQUENCE</scope>
    <source>
        <strain evidence="9">JEL0379</strain>
    </source>
</reference>
<dbReference type="InterPro" id="IPR000756">
    <property type="entry name" value="Diacylglycerol_kin_accessory"/>
</dbReference>
<accession>A0AAD5XNV0</accession>
<sequence>MAATANLVQDPHAAPSQPTGNVQPDTANPSAPTGQKSSATAAHPANQQSIHDQDLVNLLNVEPLPLNDKDSPLARVDSRNRDLTPQTTHTRHADDRALPGPTHTDKITVQGSSSNAQDTVSNGAATVEASSSQDATESLIVVPTHYVFIFSNPKSGNQQGLPLVQMGINHYRVRAEPHVQVQLYDFLDEADRSSGLKYLNLLLNKQKSLKELHVWSAGGDGTLMGVVEGMIEMGIDVADDPRVLFSVIPFGTGNDLSQVLGWGRYVSGTDVAGHHLEGLNKIVMDRLNGHKTLLDIWGVEIETEEGGWIREAGKEKVSTLRRKMSNYSSLGLQGRVGVGFEENRRGSRVLNAMEYSRQSLGVLVHGAPPVTNAVKGLEADGLYFDLEGKKSLRVTHQPIEMVIANIPGMWGRHVDLWGVADMSRSIIREQKGPTDLTSWTPHCAYDGKLEVFGIGSLRSYFRKQFSFGRKRLQRVGQMPSPFSVHFRENAHIHAMIDGEFYETYGAKKMTYTRIMQIKLIGGHPDSSRLVSDLTNKVAELPGPTGEGVIPGIDFPVSKTEYAEETKSDKKERRMSSELIHNRSTPVSRAGSIKHAANHEAAIPAAAAGSSAVASDLHVAPAAAR</sequence>
<evidence type="ECO:0000256" key="2">
    <source>
        <dbReference type="ARBA" id="ARBA00012133"/>
    </source>
</evidence>
<evidence type="ECO:0000256" key="6">
    <source>
        <dbReference type="ARBA" id="ARBA00022840"/>
    </source>
</evidence>
<feature type="region of interest" description="Disordered" evidence="7">
    <location>
        <begin position="1"/>
        <end position="47"/>
    </location>
</feature>
<keyword evidence="3" id="KW-0808">Transferase</keyword>